<evidence type="ECO:0000256" key="1">
    <source>
        <dbReference type="ARBA" id="ARBA00001954"/>
    </source>
</evidence>
<evidence type="ECO:0000256" key="5">
    <source>
        <dbReference type="ARBA" id="ARBA00023002"/>
    </source>
</evidence>
<dbReference type="PANTHER" id="PTHR16557:SF2">
    <property type="entry name" value="NUCLEIC ACID DIOXYGENASE ALKBH1"/>
    <property type="match status" value="1"/>
</dbReference>
<protein>
    <recommendedName>
        <fullName evidence="8">Fe2OG dioxygenase domain-containing protein</fullName>
    </recommendedName>
</protein>
<dbReference type="Proteomes" id="UP001642487">
    <property type="component" value="Chromosome 6"/>
</dbReference>
<organism evidence="9 10">
    <name type="scientific">Citrullus colocynthis</name>
    <name type="common">colocynth</name>
    <dbReference type="NCBI Taxonomy" id="252529"/>
    <lineage>
        <taxon>Eukaryota</taxon>
        <taxon>Viridiplantae</taxon>
        <taxon>Streptophyta</taxon>
        <taxon>Embryophyta</taxon>
        <taxon>Tracheophyta</taxon>
        <taxon>Spermatophyta</taxon>
        <taxon>Magnoliopsida</taxon>
        <taxon>eudicotyledons</taxon>
        <taxon>Gunneridae</taxon>
        <taxon>Pentapetalae</taxon>
        <taxon>rosids</taxon>
        <taxon>fabids</taxon>
        <taxon>Cucurbitales</taxon>
        <taxon>Cucurbitaceae</taxon>
        <taxon>Benincaseae</taxon>
        <taxon>Citrullus</taxon>
    </lineage>
</organism>
<dbReference type="SUPFAM" id="SSF51197">
    <property type="entry name" value="Clavaminate synthase-like"/>
    <property type="match status" value="1"/>
</dbReference>
<sequence length="572" mass="63161">MRLVLFNIFLAYDCCNHDFMFSFFCSITHSHSNIEILVTEIDRAPFKQFSDSAFNSPRSISSVSSSLLKIMNDGGPRYAGRGHPNNRGRSPRSADNFTHRPRHAGGEGPSVAGSYNPGRGAFQERSSHQMPSRNFRKPVGQKPASSSERWQWRPLNSGKDASPGAVDLQLEHSSTDDMSNTSRQLLGSIASNSDSNQMSNTSEQLLGSIASNSDSIKISPSSAQNVSESLHSAVERIQIQESIAVGGSCSDSIPYDNCNRSDAVGPELRVQLTSESCAKDESSTIKLRESTNVSDTTDSKDKKPSVNLDPFDICPPKSGGIMLNPSLLVKNREKRNEIKRAMEGNSGIVLRPGMVHLKSGISLRDQVKIVKRCRDLGIGAGGFYQPGYREGGRLHLKMMCLGKNWDPDSSTYGDVRPFDDTKPPNLPDEFYQLVEKAIKDSYAIMGKDSTIKYPERVLPWMKPDICIVNFYSQNGRLGLHQDRDESQASLEKGLPVVSFSIGDSAEFLFGDHRDIDQAEKVTLQSGDILIFGGKSRYVFHGVTEIHPNTAPKALLEATNLRQGRLNLTFRQY</sequence>
<dbReference type="InterPro" id="IPR037151">
    <property type="entry name" value="AlkB-like_sf"/>
</dbReference>
<keyword evidence="5" id="KW-0560">Oxidoreductase</keyword>
<keyword evidence="6" id="KW-0408">Iron</keyword>
<accession>A0ABP0YW18</accession>
<evidence type="ECO:0000256" key="6">
    <source>
        <dbReference type="ARBA" id="ARBA00023004"/>
    </source>
</evidence>
<feature type="compositionally biased region" description="Basic and acidic residues" evidence="7">
    <location>
        <begin position="279"/>
        <end position="289"/>
    </location>
</feature>
<evidence type="ECO:0000256" key="4">
    <source>
        <dbReference type="ARBA" id="ARBA00022964"/>
    </source>
</evidence>
<feature type="region of interest" description="Disordered" evidence="7">
    <location>
        <begin position="279"/>
        <end position="310"/>
    </location>
</feature>
<evidence type="ECO:0000259" key="8">
    <source>
        <dbReference type="PROSITE" id="PS51471"/>
    </source>
</evidence>
<dbReference type="Gene3D" id="2.60.120.590">
    <property type="entry name" value="Alpha-ketoglutarate-dependent dioxygenase AlkB-like"/>
    <property type="match status" value="1"/>
</dbReference>
<comment type="similarity">
    <text evidence="2">Belongs to the alkB family.</text>
</comment>
<dbReference type="EMBL" id="OZ021740">
    <property type="protein sequence ID" value="CAK9324734.1"/>
    <property type="molecule type" value="Genomic_DNA"/>
</dbReference>
<keyword evidence="4" id="KW-0223">Dioxygenase</keyword>
<keyword evidence="3" id="KW-0479">Metal-binding</keyword>
<name>A0ABP0YW18_9ROSI</name>
<proteinExistence type="inferred from homology"/>
<dbReference type="Pfam" id="PF13532">
    <property type="entry name" value="2OG-FeII_Oxy_2"/>
    <property type="match status" value="1"/>
</dbReference>
<feature type="region of interest" description="Disordered" evidence="7">
    <location>
        <begin position="73"/>
        <end position="165"/>
    </location>
</feature>
<gene>
    <name evidence="9" type="ORF">CITCOLO1_LOCUS16976</name>
</gene>
<comment type="cofactor">
    <cofactor evidence="1">
        <name>Fe(2+)</name>
        <dbReference type="ChEBI" id="CHEBI:29033"/>
    </cofactor>
</comment>
<keyword evidence="10" id="KW-1185">Reference proteome</keyword>
<dbReference type="PROSITE" id="PS51471">
    <property type="entry name" value="FE2OG_OXY"/>
    <property type="match status" value="1"/>
</dbReference>
<dbReference type="InterPro" id="IPR005123">
    <property type="entry name" value="Oxoglu/Fe-dep_dioxygenase_dom"/>
</dbReference>
<feature type="domain" description="Fe2OG dioxygenase" evidence="8">
    <location>
        <begin position="462"/>
        <end position="572"/>
    </location>
</feature>
<evidence type="ECO:0000313" key="9">
    <source>
        <dbReference type="EMBL" id="CAK9324734.1"/>
    </source>
</evidence>
<dbReference type="PANTHER" id="PTHR16557">
    <property type="entry name" value="ALKYLATED DNA REPAIR PROTEIN ALKB-RELATED"/>
    <property type="match status" value="1"/>
</dbReference>
<evidence type="ECO:0000256" key="7">
    <source>
        <dbReference type="SAM" id="MobiDB-lite"/>
    </source>
</evidence>
<evidence type="ECO:0000256" key="2">
    <source>
        <dbReference type="ARBA" id="ARBA00007879"/>
    </source>
</evidence>
<evidence type="ECO:0000313" key="10">
    <source>
        <dbReference type="Proteomes" id="UP001642487"/>
    </source>
</evidence>
<dbReference type="InterPro" id="IPR004574">
    <property type="entry name" value="Alkb"/>
</dbReference>
<reference evidence="9 10" key="1">
    <citation type="submission" date="2024-03" db="EMBL/GenBank/DDBJ databases">
        <authorList>
            <person name="Gkanogiannis A."/>
            <person name="Becerra Lopez-Lavalle L."/>
        </authorList>
    </citation>
    <scope>NUCLEOTIDE SEQUENCE [LARGE SCALE GENOMIC DNA]</scope>
</reference>
<dbReference type="InterPro" id="IPR027450">
    <property type="entry name" value="AlkB-like"/>
</dbReference>
<evidence type="ECO:0000256" key="3">
    <source>
        <dbReference type="ARBA" id="ARBA00022723"/>
    </source>
</evidence>